<organism evidence="3 4">
    <name type="scientific">Gonapodya prolifera (strain JEL478)</name>
    <name type="common">Monoblepharis prolifera</name>
    <dbReference type="NCBI Taxonomy" id="1344416"/>
    <lineage>
        <taxon>Eukaryota</taxon>
        <taxon>Fungi</taxon>
        <taxon>Fungi incertae sedis</taxon>
        <taxon>Chytridiomycota</taxon>
        <taxon>Chytridiomycota incertae sedis</taxon>
        <taxon>Monoblepharidomycetes</taxon>
        <taxon>Monoblepharidales</taxon>
        <taxon>Gonapodyaceae</taxon>
        <taxon>Gonapodya</taxon>
    </lineage>
</organism>
<evidence type="ECO:0000313" key="3">
    <source>
        <dbReference type="EMBL" id="KXS10217.1"/>
    </source>
</evidence>
<accession>A0A139A0B0</accession>
<gene>
    <name evidence="3" type="ORF">M427DRAFT_37594</name>
</gene>
<dbReference type="Pfam" id="PF08706">
    <property type="entry name" value="D5_N"/>
    <property type="match status" value="1"/>
</dbReference>
<evidence type="ECO:0000256" key="1">
    <source>
        <dbReference type="ARBA" id="ARBA00022801"/>
    </source>
</evidence>
<dbReference type="PANTHER" id="PTHR35372:SF2">
    <property type="entry name" value="SF3 HELICASE DOMAIN-CONTAINING PROTEIN"/>
    <property type="match status" value="1"/>
</dbReference>
<dbReference type="InterPro" id="IPR014818">
    <property type="entry name" value="Phage/plasmid_primase_P4_C"/>
</dbReference>
<keyword evidence="1" id="KW-0378">Hydrolase</keyword>
<dbReference type="OrthoDB" id="2375545at2759"/>
<dbReference type="Proteomes" id="UP000070544">
    <property type="component" value="Unassembled WGS sequence"/>
</dbReference>
<proteinExistence type="predicted"/>
<feature type="domain" description="Bacteriophage/plasmid primase P4 C-terminal" evidence="2">
    <location>
        <begin position="396"/>
        <end position="452"/>
    </location>
</feature>
<dbReference type="AlphaFoldDB" id="A0A139A0B0"/>
<keyword evidence="4" id="KW-1185">Reference proteome</keyword>
<dbReference type="PANTHER" id="PTHR35372">
    <property type="entry name" value="ATP BINDING PROTEIN-RELATED"/>
    <property type="match status" value="1"/>
</dbReference>
<evidence type="ECO:0000259" key="2">
    <source>
        <dbReference type="Pfam" id="PF08706"/>
    </source>
</evidence>
<protein>
    <recommendedName>
        <fullName evidence="2">Bacteriophage/plasmid primase P4 C-terminal domain-containing protein</fullName>
    </recommendedName>
</protein>
<reference evidence="3 4" key="1">
    <citation type="journal article" date="2015" name="Genome Biol. Evol.">
        <title>Phylogenomic analyses indicate that early fungi evolved digesting cell walls of algal ancestors of land plants.</title>
        <authorList>
            <person name="Chang Y."/>
            <person name="Wang S."/>
            <person name="Sekimoto S."/>
            <person name="Aerts A.L."/>
            <person name="Choi C."/>
            <person name="Clum A."/>
            <person name="LaButti K.M."/>
            <person name="Lindquist E.A."/>
            <person name="Yee Ngan C."/>
            <person name="Ohm R.A."/>
            <person name="Salamov A.A."/>
            <person name="Grigoriev I.V."/>
            <person name="Spatafora J.W."/>
            <person name="Berbee M.L."/>
        </authorList>
    </citation>
    <scope>NUCLEOTIDE SEQUENCE [LARGE SCALE GENOMIC DNA]</scope>
    <source>
        <strain evidence="3 4">JEL478</strain>
    </source>
</reference>
<name>A0A139A0B0_GONPJ</name>
<dbReference type="EMBL" id="KQ965832">
    <property type="protein sequence ID" value="KXS10217.1"/>
    <property type="molecule type" value="Genomic_DNA"/>
</dbReference>
<evidence type="ECO:0000313" key="4">
    <source>
        <dbReference type="Proteomes" id="UP000070544"/>
    </source>
</evidence>
<sequence>MSTLKSRAKVIPGLDIDFRGDGGMIIVAPTTIRRPDGTTSAYTWLDGKALVGQDAKTLTAMPNWLFNALNNSGGQARKLKQATSGAIRSKAAGSSSHSVSDVEQKSGEGLDAGIATYIEESFSVFPQVLGMLQTHGETLVIPTSEKRCMFKRREHSTNHQYFFITKKGEITRRCYSDKCSGKTFGKRTIPDSLLASLKHFFEIAVPMDPELTKRAEEEAQLNIAENFDGNEGIVVKHVNSEGRHKIVGTMKHLNGCAGCWKCGNLLTVTTVAEGMYILCESCGFRLPQKFNFPVPSEYTNLTKFFVFVQNNITNNITNNYGDVSGLDVSFDEVYPIFEDPGLNACAYNALDGTAVHIAELFREKQVQKITSILTALHGRELPAIKERCVPVFYELDENFADKLDTNRDLIRFDNGVFDLKENRFRQGRMDNYLSMSVGYSWSDESHPEIESKVTAFFEDIQPDIEQRAYLFIYLSTMISGCTQDEIFTIFNGRTRNGKSVLADLMKVTLGDDCVMVDSKMATADRPALGSPQPDLLELRGKRAVFISEPQKSAHSH</sequence>
<dbReference type="InterPro" id="IPR051620">
    <property type="entry name" value="ORF904-like_C"/>
</dbReference>
<dbReference type="GO" id="GO:0016787">
    <property type="term" value="F:hydrolase activity"/>
    <property type="evidence" value="ECO:0007669"/>
    <property type="project" value="UniProtKB-KW"/>
</dbReference>